<name>A0A1H5SVB8_9PROT</name>
<dbReference type="Proteomes" id="UP000236753">
    <property type="component" value="Unassembled WGS sequence"/>
</dbReference>
<accession>A0A1H5SVB8</accession>
<protein>
    <submittedName>
        <fullName evidence="1">Uncharacterized protein</fullName>
    </submittedName>
</protein>
<evidence type="ECO:0000313" key="1">
    <source>
        <dbReference type="EMBL" id="SEF54532.1"/>
    </source>
</evidence>
<reference evidence="1 2" key="1">
    <citation type="submission" date="2016-10" db="EMBL/GenBank/DDBJ databases">
        <authorList>
            <person name="de Groot N.N."/>
        </authorList>
    </citation>
    <scope>NUCLEOTIDE SEQUENCE [LARGE SCALE GENOMIC DNA]</scope>
    <source>
        <strain evidence="1 2">Nm13</strain>
    </source>
</reference>
<dbReference type="AlphaFoldDB" id="A0A1H5SVB8"/>
<organism evidence="1 2">
    <name type="scientific">Nitrosomonas ureae</name>
    <dbReference type="NCBI Taxonomy" id="44577"/>
    <lineage>
        <taxon>Bacteria</taxon>
        <taxon>Pseudomonadati</taxon>
        <taxon>Pseudomonadota</taxon>
        <taxon>Betaproteobacteria</taxon>
        <taxon>Nitrosomonadales</taxon>
        <taxon>Nitrosomonadaceae</taxon>
        <taxon>Nitrosomonas</taxon>
    </lineage>
</organism>
<dbReference type="EMBL" id="FNUX01000003">
    <property type="protein sequence ID" value="SEF54532.1"/>
    <property type="molecule type" value="Genomic_DNA"/>
</dbReference>
<proteinExistence type="predicted"/>
<evidence type="ECO:0000313" key="2">
    <source>
        <dbReference type="Proteomes" id="UP000236753"/>
    </source>
</evidence>
<gene>
    <name evidence="1" type="ORF">SAMN05216334_103109</name>
</gene>
<sequence length="38" mass="4409">MSQGKKDYHRFATKILKDVDNLRAINEACKLPFHLGFC</sequence>